<protein>
    <submittedName>
        <fullName evidence="1">Uncharacterized protein</fullName>
    </submittedName>
</protein>
<evidence type="ECO:0000313" key="2">
    <source>
        <dbReference type="Proteomes" id="UP000032512"/>
    </source>
</evidence>
<keyword evidence="2" id="KW-1185">Reference proteome</keyword>
<dbReference type="AlphaFoldDB" id="A0A0D6Z7E0"/>
<dbReference type="OrthoDB" id="367880at2"/>
<gene>
    <name evidence="1" type="ORF">UB32_18840</name>
</gene>
<evidence type="ECO:0000313" key="1">
    <source>
        <dbReference type="EMBL" id="KIY20503.1"/>
    </source>
</evidence>
<name>A0A0D6Z7E0_9BACI</name>
<reference evidence="1 2" key="1">
    <citation type="submission" date="2015-01" db="EMBL/GenBank/DDBJ databases">
        <title>Draft genome sequences of the supercritical CO2 tolerant bacteria Bacillus subterraneus MITOT1 and Bacillus cereus MIT0214.</title>
        <authorList>
            <person name="Peet K.C."/>
            <person name="Thompson J.R."/>
        </authorList>
    </citation>
    <scope>NUCLEOTIDE SEQUENCE [LARGE SCALE GENOMIC DNA]</scope>
    <source>
        <strain evidence="1 2">MITOT1</strain>
    </source>
</reference>
<dbReference type="EMBL" id="JXIQ01000204">
    <property type="protein sequence ID" value="KIY20503.1"/>
    <property type="molecule type" value="Genomic_DNA"/>
</dbReference>
<organism evidence="1 2">
    <name type="scientific">Mesobacillus subterraneus</name>
    <dbReference type="NCBI Taxonomy" id="285983"/>
    <lineage>
        <taxon>Bacteria</taxon>
        <taxon>Bacillati</taxon>
        <taxon>Bacillota</taxon>
        <taxon>Bacilli</taxon>
        <taxon>Bacillales</taxon>
        <taxon>Bacillaceae</taxon>
        <taxon>Mesobacillus</taxon>
    </lineage>
</organism>
<comment type="caution">
    <text evidence="1">The sequence shown here is derived from an EMBL/GenBank/DDBJ whole genome shotgun (WGS) entry which is preliminary data.</text>
</comment>
<dbReference type="PATRIC" id="fig|285983.3.peg.3348"/>
<dbReference type="Proteomes" id="UP000032512">
    <property type="component" value="Unassembled WGS sequence"/>
</dbReference>
<accession>A0A0D6Z7E0</accession>
<proteinExistence type="predicted"/>
<sequence>MKQKQLLKARRLQKRKEREMEEYDEWFDFIRGFTERDTPFGLTYDKLEKIEAQEREREELVKALTDPSLYWVDEQLKCEESSTFWENR</sequence>
<dbReference type="RefSeq" id="WP_044396716.1">
    <property type="nucleotide sequence ID" value="NZ_JXIQ01000204.1"/>
</dbReference>